<proteinExistence type="predicted"/>
<dbReference type="AlphaFoldDB" id="A0AA90U113"/>
<dbReference type="EMBL" id="JAVDQI010000010">
    <property type="protein sequence ID" value="MDR6223652.1"/>
    <property type="molecule type" value="Genomic_DNA"/>
</dbReference>
<dbReference type="RefSeq" id="WP_270095362.1">
    <property type="nucleotide sequence ID" value="NZ_JAQFFK010000001.1"/>
</dbReference>
<evidence type="ECO:0000313" key="1">
    <source>
        <dbReference type="EMBL" id="MDR6223652.1"/>
    </source>
</evidence>
<comment type="caution">
    <text evidence="1">The sequence shown here is derived from an EMBL/GenBank/DDBJ whole genome shotgun (WGS) entry which is preliminary data.</text>
</comment>
<sequence>MRLSINKRNRRTREVDNIVKVARAASSSAKQNAFSHGISVARQQGENIVMLHPDGSTDVIKRIENSPVTLNKKRYYI</sequence>
<accession>A0AA90U113</accession>
<organism evidence="1 2">
    <name type="scientific">Methanococcoides alaskense</name>
    <dbReference type="NCBI Taxonomy" id="325778"/>
    <lineage>
        <taxon>Archaea</taxon>
        <taxon>Methanobacteriati</taxon>
        <taxon>Methanobacteriota</taxon>
        <taxon>Stenosarchaea group</taxon>
        <taxon>Methanomicrobia</taxon>
        <taxon>Methanosarcinales</taxon>
        <taxon>Methanosarcinaceae</taxon>
        <taxon>Methanococcoides</taxon>
    </lineage>
</organism>
<reference evidence="1 2" key="1">
    <citation type="submission" date="2023-07" db="EMBL/GenBank/DDBJ databases">
        <title>Genomic Encyclopedia of Type Strains, Phase IV (KMG-IV): sequencing the most valuable type-strain genomes for metagenomic binning, comparative biology and taxonomic classification.</title>
        <authorList>
            <person name="Goeker M."/>
        </authorList>
    </citation>
    <scope>NUCLEOTIDE SEQUENCE [LARGE SCALE GENOMIC DNA]</scope>
    <source>
        <strain evidence="1 2">DSM 17273</strain>
    </source>
</reference>
<dbReference type="Proteomes" id="UP001185015">
    <property type="component" value="Unassembled WGS sequence"/>
</dbReference>
<keyword evidence="2" id="KW-1185">Reference proteome</keyword>
<name>A0AA90U113_9EURY</name>
<evidence type="ECO:0000313" key="2">
    <source>
        <dbReference type="Proteomes" id="UP001185015"/>
    </source>
</evidence>
<gene>
    <name evidence="1" type="ORF">J2750_002125</name>
</gene>
<protein>
    <submittedName>
        <fullName evidence="1">Uncharacterized protein</fullName>
    </submittedName>
</protein>